<accession>A0A7E5WKR7</accession>
<dbReference type="RefSeq" id="XP_026741323.1">
    <property type="nucleotide sequence ID" value="XM_026885522.1"/>
</dbReference>
<dbReference type="AlphaFoldDB" id="A0A7E5WKR7"/>
<evidence type="ECO:0000313" key="8">
    <source>
        <dbReference type="RefSeq" id="XP_026741320.1"/>
    </source>
</evidence>
<feature type="compositionally biased region" description="Polar residues" evidence="3">
    <location>
        <begin position="92"/>
        <end position="103"/>
    </location>
</feature>
<keyword evidence="5" id="KW-1185">Reference proteome</keyword>
<dbReference type="RefSeq" id="XP_026741318.1">
    <property type="nucleotide sequence ID" value="XM_026885517.1"/>
</dbReference>
<dbReference type="KEGG" id="tnl:113503505"/>
<dbReference type="RefSeq" id="XP_026741321.1">
    <property type="nucleotide sequence ID" value="XM_026885520.1"/>
</dbReference>
<dbReference type="RefSeq" id="XP_026741324.1">
    <property type="nucleotide sequence ID" value="XM_026885523.1"/>
</dbReference>
<evidence type="ECO:0000313" key="12">
    <source>
        <dbReference type="RefSeq" id="XP_026741324.1"/>
    </source>
</evidence>
<dbReference type="RefSeq" id="XP_026741322.1">
    <property type="nucleotide sequence ID" value="XM_026885521.1"/>
</dbReference>
<evidence type="ECO:0000256" key="3">
    <source>
        <dbReference type="SAM" id="MobiDB-lite"/>
    </source>
</evidence>
<evidence type="ECO:0000313" key="6">
    <source>
        <dbReference type="RefSeq" id="XP_026741318.1"/>
    </source>
</evidence>
<dbReference type="PANTHER" id="PTHR23080">
    <property type="entry name" value="THAP DOMAIN PROTEIN"/>
    <property type="match status" value="1"/>
</dbReference>
<gene>
    <name evidence="6 7 8 9 10 11 12 13" type="primary">LOC113503505</name>
</gene>
<evidence type="ECO:0000313" key="9">
    <source>
        <dbReference type="RefSeq" id="XP_026741321.1"/>
    </source>
</evidence>
<evidence type="ECO:0000256" key="1">
    <source>
        <dbReference type="ARBA" id="ARBA00001968"/>
    </source>
</evidence>
<dbReference type="RefSeq" id="XP_026741320.1">
    <property type="nucleotide sequence ID" value="XM_026885519.1"/>
</dbReference>
<name>A0A7E5WKR7_TRINI</name>
<evidence type="ECO:0000256" key="2">
    <source>
        <dbReference type="ARBA" id="ARBA00022723"/>
    </source>
</evidence>
<evidence type="ECO:0000313" key="11">
    <source>
        <dbReference type="RefSeq" id="XP_026741323.1"/>
    </source>
</evidence>
<evidence type="ECO:0000313" key="7">
    <source>
        <dbReference type="RefSeq" id="XP_026741319.1"/>
    </source>
</evidence>
<feature type="region of interest" description="Disordered" evidence="3">
    <location>
        <begin position="72"/>
        <end position="105"/>
    </location>
</feature>
<dbReference type="InterPro" id="IPR027806">
    <property type="entry name" value="HARBI1_dom"/>
</dbReference>
<reference evidence="6 7" key="1">
    <citation type="submission" date="2025-04" db="UniProtKB">
        <authorList>
            <consortium name="RefSeq"/>
        </authorList>
    </citation>
    <scope>IDENTIFICATION</scope>
</reference>
<keyword evidence="2" id="KW-0479">Metal-binding</keyword>
<evidence type="ECO:0000259" key="4">
    <source>
        <dbReference type="Pfam" id="PF13359"/>
    </source>
</evidence>
<sequence>MPIHTWRKVAVRLKKRIPNKFERRVNNLLSKSNGAQSDDASSAYESPDSGIEPPQTDALTLENIIDCNATSSQTISSLDSPDSGIKTEYDSDSSVETSHTNRAGSEINIDEEFSSTAAAAALTDIATSENTIDTETNISTSVRYIDTKVEKRFKIDYTRSLSHLDVLDSEDNIHCESDPSLLPVKHHITYNEQTGRIQDENGDYEIAFKEIARITTFSILEREYKTLLGLSQKSMHFLNELSEDLALPNINILITIKKIRLNEKLGLLALQFGCKEITISRIITKSVVCLAEKMKELIKWPTSLKICEKLPLSFMARYSNVVSILECLEIEIDKPFDADNPSLSWSHNKKCHVVKYLISYTPDGLISFVSQGYGGGTSDVSIVEESRILDHVPPNKAVVANKKFEGISRLFEGKKCSLITVHSILKRNIGQNENIKQIRYHVDRIRSRIREFNLLLPMCFDNNFLPVLDEIVVVACGLINLNYG</sequence>
<feature type="compositionally biased region" description="Polar residues" evidence="3">
    <location>
        <begin position="28"/>
        <end position="44"/>
    </location>
</feature>
<dbReference type="GeneID" id="113503505"/>
<evidence type="ECO:0000313" key="13">
    <source>
        <dbReference type="RefSeq" id="XP_026741325.1"/>
    </source>
</evidence>
<dbReference type="OrthoDB" id="7782839at2759"/>
<dbReference type="Proteomes" id="UP000322000">
    <property type="component" value="Chromosome 19"/>
</dbReference>
<dbReference type="Pfam" id="PF13359">
    <property type="entry name" value="DDE_Tnp_4"/>
    <property type="match status" value="1"/>
</dbReference>
<protein>
    <submittedName>
        <fullName evidence="6 7">Uncharacterized protein LOC113503505</fullName>
    </submittedName>
</protein>
<dbReference type="GO" id="GO:0046872">
    <property type="term" value="F:metal ion binding"/>
    <property type="evidence" value="ECO:0007669"/>
    <property type="project" value="UniProtKB-KW"/>
</dbReference>
<evidence type="ECO:0000313" key="10">
    <source>
        <dbReference type="RefSeq" id="XP_026741322.1"/>
    </source>
</evidence>
<feature type="domain" description="DDE Tnp4" evidence="4">
    <location>
        <begin position="326"/>
        <end position="480"/>
    </location>
</feature>
<evidence type="ECO:0000313" key="5">
    <source>
        <dbReference type="Proteomes" id="UP000322000"/>
    </source>
</evidence>
<dbReference type="RefSeq" id="XP_026741325.1">
    <property type="nucleotide sequence ID" value="XM_026885524.1"/>
</dbReference>
<dbReference type="RefSeq" id="XP_026741319.1">
    <property type="nucleotide sequence ID" value="XM_026885518.1"/>
</dbReference>
<proteinExistence type="predicted"/>
<feature type="region of interest" description="Disordered" evidence="3">
    <location>
        <begin position="28"/>
        <end position="55"/>
    </location>
</feature>
<comment type="cofactor">
    <cofactor evidence="1">
        <name>a divalent metal cation</name>
        <dbReference type="ChEBI" id="CHEBI:60240"/>
    </cofactor>
</comment>
<organism evidence="5 11">
    <name type="scientific">Trichoplusia ni</name>
    <name type="common">Cabbage looper</name>
    <dbReference type="NCBI Taxonomy" id="7111"/>
    <lineage>
        <taxon>Eukaryota</taxon>
        <taxon>Metazoa</taxon>
        <taxon>Ecdysozoa</taxon>
        <taxon>Arthropoda</taxon>
        <taxon>Hexapoda</taxon>
        <taxon>Insecta</taxon>
        <taxon>Pterygota</taxon>
        <taxon>Neoptera</taxon>
        <taxon>Endopterygota</taxon>
        <taxon>Lepidoptera</taxon>
        <taxon>Glossata</taxon>
        <taxon>Ditrysia</taxon>
        <taxon>Noctuoidea</taxon>
        <taxon>Noctuidae</taxon>
        <taxon>Plusiinae</taxon>
        <taxon>Trichoplusia</taxon>
    </lineage>
</organism>
<dbReference type="PANTHER" id="PTHR23080:SF144">
    <property type="entry name" value="SPINDLE AND KINETOCHORE ASSOCIATED COMPLEX SUBUNIT 3"/>
    <property type="match status" value="1"/>
</dbReference>